<evidence type="ECO:0000313" key="1">
    <source>
        <dbReference type="Proteomes" id="UP000095286"/>
    </source>
</evidence>
<proteinExistence type="predicted"/>
<evidence type="ECO:0000313" key="2">
    <source>
        <dbReference type="WBParaSite" id="RSKR_0000055150.1"/>
    </source>
</evidence>
<name>A0AC35TGX5_9BILA</name>
<reference evidence="2" key="1">
    <citation type="submission" date="2016-11" db="UniProtKB">
        <authorList>
            <consortium name="WormBaseParasite"/>
        </authorList>
    </citation>
    <scope>IDENTIFICATION</scope>
    <source>
        <strain evidence="2">KR3021</strain>
    </source>
</reference>
<dbReference type="WBParaSite" id="RSKR_0000055150.1">
    <property type="protein sequence ID" value="RSKR_0000055150.1"/>
    <property type="gene ID" value="RSKR_0000055150"/>
</dbReference>
<sequence length="99" mass="11089">MQNFAEQTKKTDGKSIDQFKANKNDNEIVETTWSFANKTSADAKSRACYKPSLEYKSCAGNKPSAELRTTIGIQSGVKNSIIYNLLLTFRLLTQTPIHQ</sequence>
<organism evidence="1 2">
    <name type="scientific">Rhabditophanes sp. KR3021</name>
    <dbReference type="NCBI Taxonomy" id="114890"/>
    <lineage>
        <taxon>Eukaryota</taxon>
        <taxon>Metazoa</taxon>
        <taxon>Ecdysozoa</taxon>
        <taxon>Nematoda</taxon>
        <taxon>Chromadorea</taxon>
        <taxon>Rhabditida</taxon>
        <taxon>Tylenchina</taxon>
        <taxon>Panagrolaimomorpha</taxon>
        <taxon>Strongyloidoidea</taxon>
        <taxon>Alloionematidae</taxon>
        <taxon>Rhabditophanes</taxon>
    </lineage>
</organism>
<dbReference type="Proteomes" id="UP000095286">
    <property type="component" value="Unplaced"/>
</dbReference>
<protein>
    <submittedName>
        <fullName evidence="2">Uncharacterized protein</fullName>
    </submittedName>
</protein>
<accession>A0AC35TGX5</accession>